<evidence type="ECO:0000256" key="2">
    <source>
        <dbReference type="ARBA" id="ARBA00022448"/>
    </source>
</evidence>
<feature type="transmembrane region" description="Helical" evidence="7">
    <location>
        <begin position="223"/>
        <end position="245"/>
    </location>
</feature>
<dbReference type="InterPro" id="IPR035906">
    <property type="entry name" value="MetI-like_sf"/>
</dbReference>
<dbReference type="EMBL" id="JACTVJ010000006">
    <property type="protein sequence ID" value="MBC9713561.1"/>
    <property type="molecule type" value="Genomic_DNA"/>
</dbReference>
<keyword evidence="2 7" id="KW-0813">Transport</keyword>
<keyword evidence="10" id="KW-1185">Reference proteome</keyword>
<evidence type="ECO:0000256" key="7">
    <source>
        <dbReference type="RuleBase" id="RU363032"/>
    </source>
</evidence>
<dbReference type="Gene3D" id="1.10.3720.10">
    <property type="entry name" value="MetI-like"/>
    <property type="match status" value="1"/>
</dbReference>
<sequence>MAADRARRMLLGALGVLLVLGALETASRTGLVDTESVPPATEILARAVEMAGDGEFGGHLGATVGAWLTGVLLAVAFAVPAGLILGSVPLLDRASLIVVELLRPIPSVALIPLAILVFAEPARVERSLVCYACLWPILLNTLYGLREVDPLAKETLRSFGFGPLSVLARVSLPSAAPFVLTGVRIALAVGLVVAVSAELRAGGESGLGIYLLATQSGGGRPDLMLAGALWAGVLGLVANGLLVGVERRAFRWRVR</sequence>
<dbReference type="Pfam" id="PF00528">
    <property type="entry name" value="BPD_transp_1"/>
    <property type="match status" value="1"/>
</dbReference>
<evidence type="ECO:0000313" key="9">
    <source>
        <dbReference type="EMBL" id="MBC9713561.1"/>
    </source>
</evidence>
<evidence type="ECO:0000259" key="8">
    <source>
        <dbReference type="PROSITE" id="PS50928"/>
    </source>
</evidence>
<name>A0ABR7SGF2_9ACTN</name>
<protein>
    <submittedName>
        <fullName evidence="9">ABC transporter permease subunit</fullName>
    </submittedName>
</protein>
<accession>A0ABR7SGF2</accession>
<evidence type="ECO:0000256" key="6">
    <source>
        <dbReference type="ARBA" id="ARBA00023136"/>
    </source>
</evidence>
<comment type="caution">
    <text evidence="9">The sequence shown here is derived from an EMBL/GenBank/DDBJ whole genome shotgun (WGS) entry which is preliminary data.</text>
</comment>
<dbReference type="PANTHER" id="PTHR30151:SF0">
    <property type="entry name" value="ABC TRANSPORTER PERMEASE PROTEIN MJ0413-RELATED"/>
    <property type="match status" value="1"/>
</dbReference>
<keyword evidence="5 7" id="KW-1133">Transmembrane helix</keyword>
<evidence type="ECO:0000256" key="1">
    <source>
        <dbReference type="ARBA" id="ARBA00004651"/>
    </source>
</evidence>
<evidence type="ECO:0000256" key="5">
    <source>
        <dbReference type="ARBA" id="ARBA00022989"/>
    </source>
</evidence>
<organism evidence="9 10">
    <name type="scientific">Streptomyces polyasparticus</name>
    <dbReference type="NCBI Taxonomy" id="2767826"/>
    <lineage>
        <taxon>Bacteria</taxon>
        <taxon>Bacillati</taxon>
        <taxon>Actinomycetota</taxon>
        <taxon>Actinomycetes</taxon>
        <taxon>Kitasatosporales</taxon>
        <taxon>Streptomycetaceae</taxon>
        <taxon>Streptomyces</taxon>
    </lineage>
</organism>
<keyword evidence="3" id="KW-1003">Cell membrane</keyword>
<dbReference type="InterPro" id="IPR000515">
    <property type="entry name" value="MetI-like"/>
</dbReference>
<comment type="similarity">
    <text evidence="7">Belongs to the binding-protein-dependent transport system permease family.</text>
</comment>
<comment type="subcellular location">
    <subcellularLocation>
        <location evidence="1 7">Cell membrane</location>
        <topology evidence="1 7">Multi-pass membrane protein</topology>
    </subcellularLocation>
</comment>
<dbReference type="PANTHER" id="PTHR30151">
    <property type="entry name" value="ALKANE SULFONATE ABC TRANSPORTER-RELATED, MEMBRANE SUBUNIT"/>
    <property type="match status" value="1"/>
</dbReference>
<keyword evidence="6 7" id="KW-0472">Membrane</keyword>
<dbReference type="Proteomes" id="UP000642284">
    <property type="component" value="Unassembled WGS sequence"/>
</dbReference>
<dbReference type="PROSITE" id="PS50928">
    <property type="entry name" value="ABC_TM1"/>
    <property type="match status" value="1"/>
</dbReference>
<feature type="transmembrane region" description="Helical" evidence="7">
    <location>
        <begin position="97"/>
        <end position="118"/>
    </location>
</feature>
<dbReference type="SUPFAM" id="SSF161098">
    <property type="entry name" value="MetI-like"/>
    <property type="match status" value="1"/>
</dbReference>
<evidence type="ECO:0000256" key="3">
    <source>
        <dbReference type="ARBA" id="ARBA00022475"/>
    </source>
</evidence>
<proteinExistence type="inferred from homology"/>
<dbReference type="RefSeq" id="WP_187814035.1">
    <property type="nucleotide sequence ID" value="NZ_JACTVJ010000006.1"/>
</dbReference>
<keyword evidence="4 7" id="KW-0812">Transmembrane</keyword>
<reference evidence="9 10" key="1">
    <citation type="submission" date="2020-08" db="EMBL/GenBank/DDBJ databases">
        <title>Genemic of Streptomyces polyaspartic.</title>
        <authorList>
            <person name="Liu W."/>
        </authorList>
    </citation>
    <scope>NUCLEOTIDE SEQUENCE [LARGE SCALE GENOMIC DNA]</scope>
    <source>
        <strain evidence="9 10">TRM66268-LWL</strain>
    </source>
</reference>
<evidence type="ECO:0000313" key="10">
    <source>
        <dbReference type="Proteomes" id="UP000642284"/>
    </source>
</evidence>
<feature type="domain" description="ABC transmembrane type-1" evidence="8">
    <location>
        <begin position="60"/>
        <end position="242"/>
    </location>
</feature>
<evidence type="ECO:0000256" key="4">
    <source>
        <dbReference type="ARBA" id="ARBA00022692"/>
    </source>
</evidence>
<feature type="transmembrane region" description="Helical" evidence="7">
    <location>
        <begin position="166"/>
        <end position="195"/>
    </location>
</feature>
<feature type="transmembrane region" description="Helical" evidence="7">
    <location>
        <begin position="64"/>
        <end position="85"/>
    </location>
</feature>
<gene>
    <name evidence="9" type="ORF">H9Y04_13375</name>
</gene>